<name>A0A4Y3PFD3_BREPA</name>
<organism evidence="1 2">
    <name type="scientific">Brevibacillus parabrevis</name>
    <dbReference type="NCBI Taxonomy" id="54914"/>
    <lineage>
        <taxon>Bacteria</taxon>
        <taxon>Bacillati</taxon>
        <taxon>Bacillota</taxon>
        <taxon>Bacilli</taxon>
        <taxon>Bacillales</taxon>
        <taxon>Paenibacillaceae</taxon>
        <taxon>Brevibacillus</taxon>
    </lineage>
</organism>
<accession>A0A4Y3PFD3</accession>
<dbReference type="GeneID" id="87614759"/>
<dbReference type="EMBL" id="BJMH01000001">
    <property type="protein sequence ID" value="GEB30576.1"/>
    <property type="molecule type" value="Genomic_DNA"/>
</dbReference>
<proteinExistence type="predicted"/>
<evidence type="ECO:0000313" key="2">
    <source>
        <dbReference type="Proteomes" id="UP000316882"/>
    </source>
</evidence>
<dbReference type="RefSeq" id="WP_122962862.1">
    <property type="nucleotide sequence ID" value="NZ_BJMH01000001.1"/>
</dbReference>
<gene>
    <name evidence="1" type="ORF">BPA01_01560</name>
</gene>
<dbReference type="Proteomes" id="UP000316882">
    <property type="component" value="Unassembled WGS sequence"/>
</dbReference>
<keyword evidence="2" id="KW-1185">Reference proteome</keyword>
<comment type="caution">
    <text evidence="1">The sequence shown here is derived from an EMBL/GenBank/DDBJ whole genome shotgun (WGS) entry which is preliminary data.</text>
</comment>
<evidence type="ECO:0000313" key="1">
    <source>
        <dbReference type="EMBL" id="GEB30576.1"/>
    </source>
</evidence>
<sequence>MKKLSITVLSSMLAVLLGVGSVVALNEYKKSDRQETTALSPAYKEKDKLMKKSDLIVTGFVPEQYTEVEVELPDEKGLYEISRVYEVKVAESAKNNSSHALKKDEMIELYVPVGLKQKKSGKFLPLVEEEKIKLEAGEYLLFLKSTHSDLYGKEIYQLTTPNHIYKKNGEKYENIGSSLVPVIEARELSIE</sequence>
<protein>
    <submittedName>
        <fullName evidence="1">Uncharacterized protein</fullName>
    </submittedName>
</protein>
<reference evidence="1 2" key="1">
    <citation type="submission" date="2019-06" db="EMBL/GenBank/DDBJ databases">
        <title>Whole genome shotgun sequence of Brevibacillus parabrevis NBRC 12334.</title>
        <authorList>
            <person name="Hosoyama A."/>
            <person name="Uohara A."/>
            <person name="Ohji S."/>
            <person name="Ichikawa N."/>
        </authorList>
    </citation>
    <scope>NUCLEOTIDE SEQUENCE [LARGE SCALE GENOMIC DNA]</scope>
    <source>
        <strain evidence="1 2">NBRC 12334</strain>
    </source>
</reference>
<dbReference type="AlphaFoldDB" id="A0A4Y3PFD3"/>